<reference evidence="3" key="1">
    <citation type="journal article" date="2019" name="Int. J. Syst. Evol. Microbiol.">
        <title>The Global Catalogue of Microorganisms (GCM) 10K type strain sequencing project: providing services to taxonomists for standard genome sequencing and annotation.</title>
        <authorList>
            <consortium name="The Broad Institute Genomics Platform"/>
            <consortium name="The Broad Institute Genome Sequencing Center for Infectious Disease"/>
            <person name="Wu L."/>
            <person name="Ma J."/>
        </authorList>
    </citation>
    <scope>NUCLEOTIDE SEQUENCE [LARGE SCALE GENOMIC DNA]</scope>
    <source>
        <strain evidence="3">JCM 17927</strain>
    </source>
</reference>
<gene>
    <name evidence="2" type="ORF">GCM10023189_37780</name>
</gene>
<feature type="transmembrane region" description="Helical" evidence="1">
    <location>
        <begin position="66"/>
        <end position="85"/>
    </location>
</feature>
<dbReference type="Pfam" id="PF04307">
    <property type="entry name" value="YdjM"/>
    <property type="match status" value="1"/>
</dbReference>
<accession>A0ABP8N9N5</accession>
<keyword evidence="1" id="KW-1133">Transmembrane helix</keyword>
<evidence type="ECO:0000256" key="1">
    <source>
        <dbReference type="SAM" id="Phobius"/>
    </source>
</evidence>
<keyword evidence="1" id="KW-0472">Membrane</keyword>
<dbReference type="PANTHER" id="PTHR35531">
    <property type="entry name" value="INNER MEMBRANE PROTEIN YBCI-RELATED"/>
    <property type="match status" value="1"/>
</dbReference>
<dbReference type="InterPro" id="IPR007404">
    <property type="entry name" value="YdjM-like"/>
</dbReference>
<dbReference type="PANTHER" id="PTHR35531:SF1">
    <property type="entry name" value="INNER MEMBRANE PROTEIN YBCI-RELATED"/>
    <property type="match status" value="1"/>
</dbReference>
<feature type="transmembrane region" description="Helical" evidence="1">
    <location>
        <begin position="92"/>
        <end position="110"/>
    </location>
</feature>
<protein>
    <recommendedName>
        <fullName evidence="4">Inner membrane protein</fullName>
    </recommendedName>
</protein>
<keyword evidence="3" id="KW-1185">Reference proteome</keyword>
<name>A0ABP8N9N5_9BACT</name>
<dbReference type="EMBL" id="BAABHD010000066">
    <property type="protein sequence ID" value="GAA4461830.1"/>
    <property type="molecule type" value="Genomic_DNA"/>
</dbReference>
<feature type="transmembrane region" description="Helical" evidence="1">
    <location>
        <begin position="148"/>
        <end position="170"/>
    </location>
</feature>
<proteinExistence type="predicted"/>
<evidence type="ECO:0000313" key="3">
    <source>
        <dbReference type="Proteomes" id="UP001501175"/>
    </source>
</evidence>
<comment type="caution">
    <text evidence="2">The sequence shown here is derived from an EMBL/GenBank/DDBJ whole genome shotgun (WGS) entry which is preliminary data.</text>
</comment>
<sequence length="418" mass="48022">MQSFNHVAGGFAFAGIFASFADVNIYAGFDSMAVVWVAAVLPDIDHTRSLIGKTAYPLASWLQRNYGHRTITHSVFFYVALVLVVKLVDNLFGLHYTLPVALALLSHLIFDMCTKQGVPVFYPFSKRPAVLPANPKLRLSANDFRSEAILFLLFCCLNLFSYPLMASGFWTRYNKSFATWDHLEREQHRKPGDYRATFLHETDTVTALIYSRSATELVVYRNRQFEKYPAESCKLIEFQATGRRHELRPVNLFQVTADSLNSYMRQAVVKITAQSARELYYYEGTIMKKGLELSSDYPNGAKFYQLALDNSLTEHQLKLLIAQHKEEQRKYGAKMLELATLRDALATETTRQPINDHDEGKRREKVKELSQKIDSFVKPDPVNDEEFRIQKAMLEIKLEENAHINAQLLIWQTIDNRN</sequence>
<keyword evidence="1" id="KW-0812">Transmembrane</keyword>
<evidence type="ECO:0008006" key="4">
    <source>
        <dbReference type="Google" id="ProtNLM"/>
    </source>
</evidence>
<dbReference type="RefSeq" id="WP_345245897.1">
    <property type="nucleotide sequence ID" value="NZ_BAABHD010000066.1"/>
</dbReference>
<evidence type="ECO:0000313" key="2">
    <source>
        <dbReference type="EMBL" id="GAA4461830.1"/>
    </source>
</evidence>
<organism evidence="2 3">
    <name type="scientific">Nibrella saemangeumensis</name>
    <dbReference type="NCBI Taxonomy" id="1084526"/>
    <lineage>
        <taxon>Bacteria</taxon>
        <taxon>Pseudomonadati</taxon>
        <taxon>Bacteroidota</taxon>
        <taxon>Cytophagia</taxon>
        <taxon>Cytophagales</taxon>
        <taxon>Spirosomataceae</taxon>
        <taxon>Nibrella</taxon>
    </lineage>
</organism>
<dbReference type="Proteomes" id="UP001501175">
    <property type="component" value="Unassembled WGS sequence"/>
</dbReference>